<dbReference type="InterPro" id="IPR001647">
    <property type="entry name" value="HTH_TetR"/>
</dbReference>
<evidence type="ECO:0000256" key="2">
    <source>
        <dbReference type="PROSITE-ProRule" id="PRU00335"/>
    </source>
</evidence>
<dbReference type="SUPFAM" id="SSF46689">
    <property type="entry name" value="Homeodomain-like"/>
    <property type="match status" value="1"/>
</dbReference>
<accession>A0A414PZJ1</accession>
<evidence type="ECO:0000313" key="4">
    <source>
        <dbReference type="EMBL" id="RHF73782.1"/>
    </source>
</evidence>
<gene>
    <name evidence="4" type="ORF">DW663_03075</name>
</gene>
<sequence>MKKRKDDIRAKYTCRLIKDTFLELLENISYEKLNISIICKKAKIARATFYLHYNNLNQVLIEVLDDALELTDNINNKNLNESDKEPLCQKSITSKYQVLFNDFYLSNYIASRLYNYAKKDSIKKFMKNYNLTEYEAEKLFLFIFYGSFSINKSLKWEKNEEWNKVQNLISKFVEYGLKHSSNS</sequence>
<evidence type="ECO:0000313" key="5">
    <source>
        <dbReference type="Proteomes" id="UP000284676"/>
    </source>
</evidence>
<name>A0A414PZJ1_FUSMR</name>
<dbReference type="Proteomes" id="UP000284676">
    <property type="component" value="Unassembled WGS sequence"/>
</dbReference>
<evidence type="ECO:0000259" key="3">
    <source>
        <dbReference type="PROSITE" id="PS50977"/>
    </source>
</evidence>
<dbReference type="InterPro" id="IPR009057">
    <property type="entry name" value="Homeodomain-like_sf"/>
</dbReference>
<proteinExistence type="predicted"/>
<evidence type="ECO:0000256" key="1">
    <source>
        <dbReference type="ARBA" id="ARBA00023125"/>
    </source>
</evidence>
<organism evidence="4 5">
    <name type="scientific">Fusobacterium mortiferum</name>
    <dbReference type="NCBI Taxonomy" id="850"/>
    <lineage>
        <taxon>Bacteria</taxon>
        <taxon>Fusobacteriati</taxon>
        <taxon>Fusobacteriota</taxon>
        <taxon>Fusobacteriia</taxon>
        <taxon>Fusobacteriales</taxon>
        <taxon>Fusobacteriaceae</taxon>
        <taxon>Fusobacterium</taxon>
    </lineage>
</organism>
<keyword evidence="1 2" id="KW-0238">DNA-binding</keyword>
<feature type="DNA-binding region" description="H-T-H motif" evidence="2">
    <location>
        <begin position="34"/>
        <end position="53"/>
    </location>
</feature>
<comment type="caution">
    <text evidence="4">The sequence shown here is derived from an EMBL/GenBank/DDBJ whole genome shotgun (WGS) entry which is preliminary data.</text>
</comment>
<reference evidence="4 5" key="1">
    <citation type="submission" date="2018-08" db="EMBL/GenBank/DDBJ databases">
        <title>A genome reference for cultivated species of the human gut microbiota.</title>
        <authorList>
            <person name="Zou Y."/>
            <person name="Xue W."/>
            <person name="Luo G."/>
        </authorList>
    </citation>
    <scope>NUCLEOTIDE SEQUENCE [LARGE SCALE GENOMIC DNA]</scope>
    <source>
        <strain evidence="4 5">AM25-1</strain>
    </source>
</reference>
<dbReference type="GeneID" id="62762969"/>
<dbReference type="RefSeq" id="WP_005883874.1">
    <property type="nucleotide sequence ID" value="NZ_CABMMQ010000001.1"/>
</dbReference>
<dbReference type="GO" id="GO:0003677">
    <property type="term" value="F:DNA binding"/>
    <property type="evidence" value="ECO:0007669"/>
    <property type="project" value="UniProtKB-UniRule"/>
</dbReference>
<dbReference type="PROSITE" id="PS50977">
    <property type="entry name" value="HTH_TETR_2"/>
    <property type="match status" value="1"/>
</dbReference>
<feature type="domain" description="HTH tetR-type" evidence="3">
    <location>
        <begin position="11"/>
        <end position="71"/>
    </location>
</feature>
<dbReference type="Gene3D" id="1.10.357.10">
    <property type="entry name" value="Tetracycline Repressor, domain 2"/>
    <property type="match status" value="1"/>
</dbReference>
<protein>
    <submittedName>
        <fullName evidence="4">TetR/AcrR family transcriptional regulator</fullName>
    </submittedName>
</protein>
<dbReference type="AlphaFoldDB" id="A0A414PZJ1"/>
<dbReference type="EMBL" id="QRHL01000003">
    <property type="protein sequence ID" value="RHF73782.1"/>
    <property type="molecule type" value="Genomic_DNA"/>
</dbReference>